<dbReference type="STRING" id="1186196.SAMN04489841_3140"/>
<dbReference type="EMBL" id="FOFD01000004">
    <property type="protein sequence ID" value="SER16635.1"/>
    <property type="molecule type" value="Genomic_DNA"/>
</dbReference>
<evidence type="ECO:0000313" key="1">
    <source>
        <dbReference type="EMBL" id="SER16635.1"/>
    </source>
</evidence>
<sequence>MTDAAATGPPLDIDGLRTALHCPRRYEFAHVHGLEGGDDDAIDDRVDLLRTAICDALRSGETDREELEAVARDRLATRWTDHDEPFHSATQRRHERRVLEATLSAYLERVGADHAAGIERLDDDAARGELIGPRLPLSRTIGISASSATADDGREGDAVTIDATVDYVYGDGSSIVGVRFVPTLAPLGRLRYRSEWEGDVAELFADHFDADSDAFDPDPVGALFETAVVLDGLRGLRDRLELEDRTCRYVQIPLADRSRTTVNWVRGTVETSLEVADLTDVYIDHHTYGMTHEHRNDTVDDRLAAVAARLISGPFDPSERWERIAEHACPDCDYTVCCQEYIAQEVRFDG</sequence>
<reference evidence="2" key="1">
    <citation type="submission" date="2016-10" db="EMBL/GenBank/DDBJ databases">
        <authorList>
            <person name="Varghese N."/>
            <person name="Submissions S."/>
        </authorList>
    </citation>
    <scope>NUCLEOTIDE SEQUENCE [LARGE SCALE GENOMIC DNA]</scope>
    <source>
        <strain evidence="2">DSM 25055</strain>
    </source>
</reference>
<accession>A0A1H9LZD9</accession>
<dbReference type="AlphaFoldDB" id="A0A1H9LZD9"/>
<dbReference type="RefSeq" id="WP_090618804.1">
    <property type="nucleotide sequence ID" value="NZ_FOFD01000004.1"/>
</dbReference>
<name>A0A1H9LZD9_9EURY</name>
<dbReference type="Proteomes" id="UP000199114">
    <property type="component" value="Unassembled WGS sequence"/>
</dbReference>
<gene>
    <name evidence="1" type="ORF">SAMN04489841_3140</name>
</gene>
<dbReference type="OrthoDB" id="275334at2157"/>
<protein>
    <recommendedName>
        <fullName evidence="3">PD-(D/E)XK nuclease superfamily protein</fullName>
    </recommendedName>
</protein>
<evidence type="ECO:0008006" key="3">
    <source>
        <dbReference type="Google" id="ProtNLM"/>
    </source>
</evidence>
<proteinExistence type="predicted"/>
<evidence type="ECO:0000313" key="2">
    <source>
        <dbReference type="Proteomes" id="UP000199114"/>
    </source>
</evidence>
<keyword evidence="2" id="KW-1185">Reference proteome</keyword>
<organism evidence="1 2">
    <name type="scientific">Natrinema salaciae</name>
    <dbReference type="NCBI Taxonomy" id="1186196"/>
    <lineage>
        <taxon>Archaea</taxon>
        <taxon>Methanobacteriati</taxon>
        <taxon>Methanobacteriota</taxon>
        <taxon>Stenosarchaea group</taxon>
        <taxon>Halobacteria</taxon>
        <taxon>Halobacteriales</taxon>
        <taxon>Natrialbaceae</taxon>
        <taxon>Natrinema</taxon>
    </lineage>
</organism>